<evidence type="ECO:0000313" key="2">
    <source>
        <dbReference type="EMBL" id="MFD2802541.1"/>
    </source>
</evidence>
<protein>
    <submittedName>
        <fullName evidence="2">Class I SAM-dependent methyltransferase</fullName>
    </submittedName>
</protein>
<reference evidence="3" key="1">
    <citation type="journal article" date="2019" name="Int. J. Syst. Evol. Microbiol.">
        <title>The Global Catalogue of Microorganisms (GCM) 10K type strain sequencing project: providing services to taxonomists for standard genome sequencing and annotation.</title>
        <authorList>
            <consortium name="The Broad Institute Genomics Platform"/>
            <consortium name="The Broad Institute Genome Sequencing Center for Infectious Disease"/>
            <person name="Wu L."/>
            <person name="Ma J."/>
        </authorList>
    </citation>
    <scope>NUCLEOTIDE SEQUENCE [LARGE SCALE GENOMIC DNA]</scope>
    <source>
        <strain evidence="3">IBRC-M 10906</strain>
    </source>
</reference>
<dbReference type="GO" id="GO:0008168">
    <property type="term" value="F:methyltransferase activity"/>
    <property type="evidence" value="ECO:0007669"/>
    <property type="project" value="UniProtKB-KW"/>
</dbReference>
<dbReference type="Proteomes" id="UP001597478">
    <property type="component" value="Unassembled WGS sequence"/>
</dbReference>
<name>A0ABW5WJD3_9PSEU</name>
<dbReference type="SUPFAM" id="SSF53335">
    <property type="entry name" value="S-adenosyl-L-methionine-dependent methyltransferases"/>
    <property type="match status" value="1"/>
</dbReference>
<dbReference type="GO" id="GO:0032259">
    <property type="term" value="P:methylation"/>
    <property type="evidence" value="ECO:0007669"/>
    <property type="project" value="UniProtKB-KW"/>
</dbReference>
<evidence type="ECO:0000259" key="1">
    <source>
        <dbReference type="Pfam" id="PF18096"/>
    </source>
</evidence>
<keyword evidence="2" id="KW-0489">Methyltransferase</keyword>
<dbReference type="InterPro" id="IPR029063">
    <property type="entry name" value="SAM-dependent_MTases_sf"/>
</dbReference>
<feature type="domain" description="THUMP-like" evidence="1">
    <location>
        <begin position="314"/>
        <end position="385"/>
    </location>
</feature>
<dbReference type="PANTHER" id="PTHR14741:SF32">
    <property type="entry name" value="TRIMETHYLGUANOSINE SYNTHASE"/>
    <property type="match status" value="1"/>
</dbReference>
<dbReference type="EMBL" id="JBHUOF010000048">
    <property type="protein sequence ID" value="MFD2802541.1"/>
    <property type="molecule type" value="Genomic_DNA"/>
</dbReference>
<keyword evidence="3" id="KW-1185">Reference proteome</keyword>
<dbReference type="PANTHER" id="PTHR14741">
    <property type="entry name" value="S-ADENOSYLMETHIONINE-DEPENDENT METHYLTRANSFERASE RELATED"/>
    <property type="match status" value="1"/>
</dbReference>
<dbReference type="InterPro" id="IPR041497">
    <property type="entry name" value="Thump-like"/>
</dbReference>
<sequence length="391" mass="42157">MPYAFSLDDVAFLASPEGEEAIAACSELPLTGATRIADVATARRVVGERYAAVLETVELRRKASVKFADPRGWLFTGDALQQASAAPVARHRAARLAGRDVHDVTCSVGADLVELAATARRCVGSDVDAVRLAMARHNSAQAGVSPLLVRADALRPVTRDCVVVADPARRDASGRRIWRPGDFVPALDDLAGVYADRDLVVKCAPGLDASAVPWARELELVSLDGQVREACLWSAGLASTARRATVLRSDGTQWTVTAEEPDDVGTGEPGEWIVDPDGAVVRAGLVRQYAARHGLWQLDERIAYLTGDAPPPGVRAFRVVEFGHYSEKELRATLRRHDIGRVEILVRGLDVDPNTLRRRLKLSGAGEASVVLTRIGRTPTAFLCRAERIPV</sequence>
<proteinExistence type="predicted"/>
<accession>A0ABW5WJD3</accession>
<organism evidence="2 3">
    <name type="scientific">Prauserella oleivorans</name>
    <dbReference type="NCBI Taxonomy" id="1478153"/>
    <lineage>
        <taxon>Bacteria</taxon>
        <taxon>Bacillati</taxon>
        <taxon>Actinomycetota</taxon>
        <taxon>Actinomycetes</taxon>
        <taxon>Pseudonocardiales</taxon>
        <taxon>Pseudonocardiaceae</taxon>
        <taxon>Prauserella</taxon>
    </lineage>
</organism>
<dbReference type="Pfam" id="PF18096">
    <property type="entry name" value="Thump_like"/>
    <property type="match status" value="1"/>
</dbReference>
<evidence type="ECO:0000313" key="3">
    <source>
        <dbReference type="Proteomes" id="UP001597478"/>
    </source>
</evidence>
<comment type="caution">
    <text evidence="2">The sequence shown here is derived from an EMBL/GenBank/DDBJ whole genome shotgun (WGS) entry which is preliminary data.</text>
</comment>
<dbReference type="Gene3D" id="3.40.50.150">
    <property type="entry name" value="Vaccinia Virus protein VP39"/>
    <property type="match status" value="1"/>
</dbReference>
<gene>
    <name evidence="2" type="ORF">ACFS2C_24440</name>
</gene>
<dbReference type="RefSeq" id="WP_377394203.1">
    <property type="nucleotide sequence ID" value="NZ_JBHSAN010000052.1"/>
</dbReference>
<keyword evidence="2" id="KW-0808">Transferase</keyword>